<dbReference type="InterPro" id="IPR005757">
    <property type="entry name" value="Mpl"/>
</dbReference>
<dbReference type="EMBL" id="SHBM01000010">
    <property type="protein sequence ID" value="RZO18334.1"/>
    <property type="molecule type" value="Genomic_DNA"/>
</dbReference>
<dbReference type="NCBIfam" id="TIGR01081">
    <property type="entry name" value="mpl"/>
    <property type="match status" value="1"/>
</dbReference>
<comment type="caution">
    <text evidence="13">The sequence shown here is derived from an EMBL/GenBank/DDBJ whole genome shotgun (WGS) entry which is preliminary data.</text>
</comment>
<evidence type="ECO:0000256" key="8">
    <source>
        <dbReference type="ARBA" id="ARBA00023316"/>
    </source>
</evidence>
<keyword evidence="6" id="KW-0573">Peptidoglycan synthesis</keyword>
<dbReference type="PANTHER" id="PTHR43445:SF5">
    <property type="entry name" value="UDP-N-ACETYLMURAMATE--L-ALANYL-GAMMA-D-GLUTAMYL-MESO-2,6-DIAMINOHEPTANDIOATE LIGASE"/>
    <property type="match status" value="1"/>
</dbReference>
<organism evidence="13 14">
    <name type="scientific">SAR86 cluster bacterium</name>
    <dbReference type="NCBI Taxonomy" id="2030880"/>
    <lineage>
        <taxon>Bacteria</taxon>
        <taxon>Pseudomonadati</taxon>
        <taxon>Pseudomonadota</taxon>
        <taxon>Gammaproteobacteria</taxon>
        <taxon>SAR86 cluster</taxon>
    </lineage>
</organism>
<dbReference type="Proteomes" id="UP000318359">
    <property type="component" value="Unassembled WGS sequence"/>
</dbReference>
<dbReference type="GO" id="GO:0009252">
    <property type="term" value="P:peptidoglycan biosynthetic process"/>
    <property type="evidence" value="ECO:0007669"/>
    <property type="project" value="UniProtKB-UniRule"/>
</dbReference>
<protein>
    <recommendedName>
        <fullName evidence="9">UDP-N-acetylmuramate:L-alanyl-gamma-D-glutamyl-meso-diaminopimelate ligase</fullName>
        <ecNumber evidence="9">6.3.2.45</ecNumber>
    </recommendedName>
</protein>
<dbReference type="InterPro" id="IPR013221">
    <property type="entry name" value="Mur_ligase_cen"/>
</dbReference>
<proteinExistence type="predicted"/>
<dbReference type="PANTHER" id="PTHR43445">
    <property type="entry name" value="UDP-N-ACETYLMURAMATE--L-ALANINE LIGASE-RELATED"/>
    <property type="match status" value="1"/>
</dbReference>
<dbReference type="SUPFAM" id="SSF51984">
    <property type="entry name" value="MurCD N-terminal domain"/>
    <property type="match status" value="1"/>
</dbReference>
<dbReference type="GO" id="GO:0051301">
    <property type="term" value="P:cell division"/>
    <property type="evidence" value="ECO:0007669"/>
    <property type="project" value="UniProtKB-KW"/>
</dbReference>
<dbReference type="Gene3D" id="3.40.50.720">
    <property type="entry name" value="NAD(P)-binding Rossmann-like Domain"/>
    <property type="match status" value="1"/>
</dbReference>
<dbReference type="GO" id="GO:0071555">
    <property type="term" value="P:cell wall organization"/>
    <property type="evidence" value="ECO:0007669"/>
    <property type="project" value="UniProtKB-KW"/>
</dbReference>
<name>A0A520MAR5_9GAMM</name>
<evidence type="ECO:0000256" key="4">
    <source>
        <dbReference type="ARBA" id="ARBA00022840"/>
    </source>
</evidence>
<dbReference type="SUPFAM" id="SSF53623">
    <property type="entry name" value="MurD-like peptide ligases, catalytic domain"/>
    <property type="match status" value="1"/>
</dbReference>
<dbReference type="Gene3D" id="3.40.1190.10">
    <property type="entry name" value="Mur-like, catalytic domain"/>
    <property type="match status" value="1"/>
</dbReference>
<evidence type="ECO:0000256" key="7">
    <source>
        <dbReference type="ARBA" id="ARBA00023306"/>
    </source>
</evidence>
<dbReference type="Pfam" id="PF02875">
    <property type="entry name" value="Mur_ligase_C"/>
    <property type="match status" value="1"/>
</dbReference>
<dbReference type="InterPro" id="IPR050061">
    <property type="entry name" value="MurCDEF_pg_biosynth"/>
</dbReference>
<dbReference type="EC" id="6.3.2.45" evidence="9"/>
<feature type="domain" description="Mur ligase N-terminal catalytic" evidence="10">
    <location>
        <begin position="2"/>
        <end position="100"/>
    </location>
</feature>
<dbReference type="InterPro" id="IPR004101">
    <property type="entry name" value="Mur_ligase_C"/>
</dbReference>
<evidence type="ECO:0000256" key="1">
    <source>
        <dbReference type="ARBA" id="ARBA00022598"/>
    </source>
</evidence>
<dbReference type="InterPro" id="IPR036565">
    <property type="entry name" value="Mur-like_cat_sf"/>
</dbReference>
<evidence type="ECO:0000256" key="5">
    <source>
        <dbReference type="ARBA" id="ARBA00022960"/>
    </source>
</evidence>
<feature type="domain" description="Mur ligase central" evidence="12">
    <location>
        <begin position="106"/>
        <end position="283"/>
    </location>
</feature>
<dbReference type="Pfam" id="PF01225">
    <property type="entry name" value="Mur_ligase"/>
    <property type="match status" value="1"/>
</dbReference>
<sequence>MKIHILGICGTFMGGLAQILKESGHEISGSDKQFYPPMSDHLKALDINTYEGYSTQDMPDADLYVIGNVLSRGNECVEHILNNKLPYKSGPEMLGEVLEDREVIAVSGTHGKTSTAYMICHILISQGIDIGFLVGGISNMIDGSARLGNDKLFVIEADEYDSAFFDKRSKFIHYSPNTLVINNIEFDHADIFNDLDDIQRQFHHLVKIIPGNGNIVYFKDDKNTEDLLERGSWSSLVPIGADETYQIDLSNNQIIVSGDSYSLEGFVMFGSHNIKNITAAIAATHINGIKTKDSISALKNFEGVKRRLEIKYKDSSTIIIDDFAHHPTAIKYTIDAVKDRFKNRSIIGFIELGSNTMIEGVHGDEVIKAAADLDESIWLDKKEVLKDKCKNSSDSETQCLDSIKDKIDHYDILLIMTNKNSKRLWEPIIEHIKGK</sequence>
<dbReference type="Gene3D" id="3.90.190.20">
    <property type="entry name" value="Mur ligase, C-terminal domain"/>
    <property type="match status" value="1"/>
</dbReference>
<dbReference type="GO" id="GO:0106418">
    <property type="term" value="F:UDP-N-acetylmuramate-L-alanyl-gamma-D-glutamyl-meso-2,6-diaminoheptanedioate ligase activity"/>
    <property type="evidence" value="ECO:0007669"/>
    <property type="project" value="UniProtKB-EC"/>
</dbReference>
<evidence type="ECO:0000259" key="11">
    <source>
        <dbReference type="Pfam" id="PF02875"/>
    </source>
</evidence>
<evidence type="ECO:0000256" key="3">
    <source>
        <dbReference type="ARBA" id="ARBA00022741"/>
    </source>
</evidence>
<keyword evidence="8" id="KW-0961">Cell wall biogenesis/degradation</keyword>
<evidence type="ECO:0000256" key="2">
    <source>
        <dbReference type="ARBA" id="ARBA00022618"/>
    </source>
</evidence>
<evidence type="ECO:0000313" key="14">
    <source>
        <dbReference type="Proteomes" id="UP000318359"/>
    </source>
</evidence>
<keyword evidence="4" id="KW-0067">ATP-binding</keyword>
<reference evidence="13 14" key="1">
    <citation type="submission" date="2019-02" db="EMBL/GenBank/DDBJ databases">
        <title>Prokaryotic population dynamics and viral predation in marine succession experiment using metagenomics: the confinement effect.</title>
        <authorList>
            <person name="Haro-Moreno J.M."/>
            <person name="Rodriguez-Valera F."/>
            <person name="Lopez-Perez M."/>
        </authorList>
    </citation>
    <scope>NUCLEOTIDE SEQUENCE [LARGE SCALE GENOMIC DNA]</scope>
    <source>
        <strain evidence="13">MED-G167</strain>
    </source>
</reference>
<dbReference type="AlphaFoldDB" id="A0A520MAR5"/>
<gene>
    <name evidence="13" type="primary">mpl</name>
    <name evidence="13" type="ORF">EVB00_01165</name>
</gene>
<keyword evidence="7" id="KW-0131">Cell cycle</keyword>
<keyword evidence="2" id="KW-0132">Cell division</keyword>
<evidence type="ECO:0000313" key="13">
    <source>
        <dbReference type="EMBL" id="RZO18334.1"/>
    </source>
</evidence>
<dbReference type="GO" id="GO:0008360">
    <property type="term" value="P:regulation of cell shape"/>
    <property type="evidence" value="ECO:0007669"/>
    <property type="project" value="UniProtKB-KW"/>
</dbReference>
<dbReference type="Pfam" id="PF08245">
    <property type="entry name" value="Mur_ligase_M"/>
    <property type="match status" value="1"/>
</dbReference>
<evidence type="ECO:0000259" key="10">
    <source>
        <dbReference type="Pfam" id="PF01225"/>
    </source>
</evidence>
<keyword evidence="1 13" id="KW-0436">Ligase</keyword>
<dbReference type="SUPFAM" id="SSF53244">
    <property type="entry name" value="MurD-like peptide ligases, peptide-binding domain"/>
    <property type="match status" value="1"/>
</dbReference>
<evidence type="ECO:0000259" key="12">
    <source>
        <dbReference type="Pfam" id="PF08245"/>
    </source>
</evidence>
<keyword evidence="5" id="KW-0133">Cell shape</keyword>
<evidence type="ECO:0000256" key="6">
    <source>
        <dbReference type="ARBA" id="ARBA00022984"/>
    </source>
</evidence>
<dbReference type="InterPro" id="IPR000713">
    <property type="entry name" value="Mur_ligase_N"/>
</dbReference>
<keyword evidence="3" id="KW-0547">Nucleotide-binding</keyword>
<accession>A0A520MAR5</accession>
<dbReference type="InterPro" id="IPR036615">
    <property type="entry name" value="Mur_ligase_C_dom_sf"/>
</dbReference>
<feature type="domain" description="Mur ligase C-terminal" evidence="11">
    <location>
        <begin position="306"/>
        <end position="389"/>
    </location>
</feature>
<evidence type="ECO:0000256" key="9">
    <source>
        <dbReference type="NCBIfam" id="TIGR01081"/>
    </source>
</evidence>
<dbReference type="GO" id="GO:0005524">
    <property type="term" value="F:ATP binding"/>
    <property type="evidence" value="ECO:0007669"/>
    <property type="project" value="UniProtKB-KW"/>
</dbReference>